<protein>
    <recommendedName>
        <fullName evidence="3">Fibronectin type III domain-containing protein</fullName>
    </recommendedName>
</protein>
<dbReference type="Proteomes" id="UP000602759">
    <property type="component" value="Unassembled WGS sequence"/>
</dbReference>
<dbReference type="Gene3D" id="2.60.40.10">
    <property type="entry name" value="Immunoglobulins"/>
    <property type="match status" value="1"/>
</dbReference>
<gene>
    <name evidence="1" type="ORF">H8B06_03945</name>
</gene>
<reference evidence="1 2" key="1">
    <citation type="submission" date="2020-08" db="EMBL/GenBank/DDBJ databases">
        <title>Sphingobacterium sp. DN00404 isolated from aquaculture water.</title>
        <authorList>
            <person name="Zhang M."/>
        </authorList>
    </citation>
    <scope>NUCLEOTIDE SEQUENCE [LARGE SCALE GENOMIC DNA]</scope>
    <source>
        <strain evidence="1 2">DN00404</strain>
    </source>
</reference>
<dbReference type="SUPFAM" id="SSF49265">
    <property type="entry name" value="Fibronectin type III"/>
    <property type="match status" value="1"/>
</dbReference>
<comment type="caution">
    <text evidence="1">The sequence shown here is derived from an EMBL/GenBank/DDBJ whole genome shotgun (WGS) entry which is preliminary data.</text>
</comment>
<dbReference type="InterPro" id="IPR036116">
    <property type="entry name" value="FN3_sf"/>
</dbReference>
<organism evidence="1 2">
    <name type="scientific">Sphingobacterium micropteri</name>
    <dbReference type="NCBI Taxonomy" id="2763501"/>
    <lineage>
        <taxon>Bacteria</taxon>
        <taxon>Pseudomonadati</taxon>
        <taxon>Bacteroidota</taxon>
        <taxon>Sphingobacteriia</taxon>
        <taxon>Sphingobacteriales</taxon>
        <taxon>Sphingobacteriaceae</taxon>
        <taxon>Sphingobacterium</taxon>
    </lineage>
</organism>
<accession>A0ABR7YLA9</accession>
<name>A0ABR7YLA9_9SPHI</name>
<evidence type="ECO:0000313" key="1">
    <source>
        <dbReference type="EMBL" id="MBD1431968.1"/>
    </source>
</evidence>
<proteinExistence type="predicted"/>
<sequence length="207" mass="22896">MSKVTLKTGGTSNGEAQFVRFVENIIVKLTENADLFTDADPSIADLEQALAKVKQAQADAAYRDKRFVVLKNQAFAALKAMVYHLSLYVERQANGDAAVILAAGFNPSARGGIGIEPAPRPKFLSVEVNARIPGITTLKTSYWKGNVAYRFEYRKKNSDVDWTVVTSTRSNVTITGLESVQEYEFRVAYVGRHPQITYSDVVSSYVF</sequence>
<dbReference type="EMBL" id="JACOIK010000002">
    <property type="protein sequence ID" value="MBD1431968.1"/>
    <property type="molecule type" value="Genomic_DNA"/>
</dbReference>
<evidence type="ECO:0008006" key="3">
    <source>
        <dbReference type="Google" id="ProtNLM"/>
    </source>
</evidence>
<dbReference type="InterPro" id="IPR003961">
    <property type="entry name" value="FN3_dom"/>
</dbReference>
<dbReference type="RefSeq" id="WP_190992995.1">
    <property type="nucleotide sequence ID" value="NZ_JACOIK010000002.1"/>
</dbReference>
<keyword evidence="2" id="KW-1185">Reference proteome</keyword>
<dbReference type="InterPro" id="IPR013783">
    <property type="entry name" value="Ig-like_fold"/>
</dbReference>
<dbReference type="CDD" id="cd00063">
    <property type="entry name" value="FN3"/>
    <property type="match status" value="1"/>
</dbReference>
<evidence type="ECO:0000313" key="2">
    <source>
        <dbReference type="Proteomes" id="UP000602759"/>
    </source>
</evidence>